<keyword evidence="4" id="KW-0274">FAD</keyword>
<dbReference type="EMBL" id="CBLX010000003">
    <property type="protein sequence ID" value="CDG38452.1"/>
    <property type="molecule type" value="Genomic_DNA"/>
</dbReference>
<dbReference type="SUPFAM" id="SSF51905">
    <property type="entry name" value="FAD/NAD(P)-binding domain"/>
    <property type="match status" value="1"/>
</dbReference>
<protein>
    <submittedName>
        <fullName evidence="7">NADH dehydrogenase</fullName>
        <ecNumber evidence="7">1.6.99.3</ecNumber>
    </submittedName>
</protein>
<evidence type="ECO:0000313" key="7">
    <source>
        <dbReference type="EMBL" id="CDG38452.1"/>
    </source>
</evidence>
<proteinExistence type="inferred from homology"/>
<comment type="caution">
    <text evidence="7">The sequence shown here is derived from an EMBL/GenBank/DDBJ whole genome shotgun (WGS) entry which is preliminary data.</text>
</comment>
<keyword evidence="5 7" id="KW-0560">Oxidoreductase</keyword>
<dbReference type="InterPro" id="IPR023753">
    <property type="entry name" value="FAD/NAD-binding_dom"/>
</dbReference>
<evidence type="ECO:0000256" key="2">
    <source>
        <dbReference type="ARBA" id="ARBA00005272"/>
    </source>
</evidence>
<evidence type="ECO:0000259" key="6">
    <source>
        <dbReference type="Pfam" id="PF07992"/>
    </source>
</evidence>
<evidence type="ECO:0000256" key="4">
    <source>
        <dbReference type="ARBA" id="ARBA00022827"/>
    </source>
</evidence>
<dbReference type="GO" id="GO:0019646">
    <property type="term" value="P:aerobic electron transport chain"/>
    <property type="evidence" value="ECO:0007669"/>
    <property type="project" value="TreeGrafter"/>
</dbReference>
<keyword evidence="3" id="KW-0285">Flavoprotein</keyword>
<dbReference type="AlphaFoldDB" id="A0A060QI43"/>
<dbReference type="EC" id="1.6.99.3" evidence="7"/>
<name>A0A060QI43_9PROT</name>
<gene>
    <name evidence="7" type="ORF">ASAP_0407</name>
</gene>
<dbReference type="PRINTS" id="PR00368">
    <property type="entry name" value="FADPNR"/>
</dbReference>
<evidence type="ECO:0000313" key="8">
    <source>
        <dbReference type="Proteomes" id="UP000027583"/>
    </source>
</evidence>
<evidence type="ECO:0000256" key="3">
    <source>
        <dbReference type="ARBA" id="ARBA00022630"/>
    </source>
</evidence>
<dbReference type="eggNOG" id="COG1252">
    <property type="taxonomic scope" value="Bacteria"/>
</dbReference>
<dbReference type="GO" id="GO:0003955">
    <property type="term" value="F:NAD(P)H dehydrogenase (quinone) activity"/>
    <property type="evidence" value="ECO:0007669"/>
    <property type="project" value="TreeGrafter"/>
</dbReference>
<sequence>MANGFRVVIIGGGVAGMETAMTLGRGRHRNIETTLIDKGAVHYWKPMLHEFAAGTGEETRDCTTFVEASRRFGFRFIQSSLSSVDREKHEIRLANDEIVPYDMLVVSLGSRSNDFGITGVMANCTFIDSLPDASSFHEKFRAAFRDAAASNRKLEVGIVGGGATGTQLAAELCSAIDLAPGYGKDARRNVLRLSLIETGKRILPAFPERVSNDARKQLEALGVSVLTEAMVTSVDEEGFHLKDGRVIPASLRVWAAGVRASAATELFEGLEIARGGQLVVNHHMQSTSDTSIFALGDCARINDAPLPATAQVARQQGIYLGRAIPVIAQGREPSTFVYRDRGAVVSLGDYNGWGMVGASTSFGGGFLRGLAPRWLHDLIFRQHQIGVMGLARGTAAFLKAHLNPTRPRLDQ</sequence>
<dbReference type="PRINTS" id="PR00469">
    <property type="entry name" value="PNDRDTASEII"/>
</dbReference>
<dbReference type="GeneID" id="78226985"/>
<dbReference type="Proteomes" id="UP000027583">
    <property type="component" value="Unassembled WGS sequence"/>
</dbReference>
<accession>A0A060QI43</accession>
<dbReference type="InterPro" id="IPR051169">
    <property type="entry name" value="NADH-Q_oxidoreductase"/>
</dbReference>
<dbReference type="RefSeq" id="WP_035443912.1">
    <property type="nucleotide sequence ID" value="NZ_CBLX010000003.1"/>
</dbReference>
<dbReference type="Gene3D" id="3.50.50.100">
    <property type="match status" value="1"/>
</dbReference>
<evidence type="ECO:0000256" key="5">
    <source>
        <dbReference type="ARBA" id="ARBA00023002"/>
    </source>
</evidence>
<dbReference type="PANTHER" id="PTHR42913:SF3">
    <property type="entry name" value="64 KDA MITOCHONDRIAL NADH DEHYDROGENASE (EUROFUNG)"/>
    <property type="match status" value="1"/>
</dbReference>
<comment type="cofactor">
    <cofactor evidence="1">
        <name>FAD</name>
        <dbReference type="ChEBI" id="CHEBI:57692"/>
    </cofactor>
</comment>
<dbReference type="PANTHER" id="PTHR42913">
    <property type="entry name" value="APOPTOSIS-INDUCING FACTOR 1"/>
    <property type="match status" value="1"/>
</dbReference>
<dbReference type="InterPro" id="IPR036188">
    <property type="entry name" value="FAD/NAD-bd_sf"/>
</dbReference>
<reference evidence="7 8" key="1">
    <citation type="journal article" date="2014" name="Genome Biol. Evol.">
        <title>Acetic acid bacteria genomes reveal functional traits for adaptation to life in insect guts.</title>
        <authorList>
            <person name="Chouaia B."/>
            <person name="Gaiarsa S."/>
            <person name="Crotti E."/>
            <person name="Comandatore F."/>
            <person name="Degli Esposti M."/>
            <person name="Ricci I."/>
            <person name="Alma A."/>
            <person name="Favia G."/>
            <person name="Bandi C."/>
            <person name="Daffonchio D."/>
        </authorList>
    </citation>
    <scope>NUCLEOTIDE SEQUENCE [LARGE SCALE GENOMIC DNA]</scope>
    <source>
        <strain evidence="7 8">SF2.1</strain>
    </source>
</reference>
<evidence type="ECO:0000256" key="1">
    <source>
        <dbReference type="ARBA" id="ARBA00001974"/>
    </source>
</evidence>
<comment type="similarity">
    <text evidence="2">Belongs to the NADH dehydrogenase family.</text>
</comment>
<feature type="domain" description="FAD/NAD(P)-binding" evidence="6">
    <location>
        <begin position="5"/>
        <end position="317"/>
    </location>
</feature>
<organism evidence="7 8">
    <name type="scientific">Asaia bogorensis</name>
    <dbReference type="NCBI Taxonomy" id="91915"/>
    <lineage>
        <taxon>Bacteria</taxon>
        <taxon>Pseudomonadati</taxon>
        <taxon>Pseudomonadota</taxon>
        <taxon>Alphaproteobacteria</taxon>
        <taxon>Acetobacterales</taxon>
        <taxon>Acetobacteraceae</taxon>
        <taxon>Asaia</taxon>
    </lineage>
</organism>
<reference evidence="7 8" key="2">
    <citation type="journal article" date="2014" name="PLoS ONE">
        <title>Evolution of mitochondria reconstructed from the energy metabolism of living bacteria.</title>
        <authorList>
            <person name="Degli Esposti M."/>
            <person name="Chouaia B."/>
            <person name="Comandatore F."/>
            <person name="Crotti E."/>
            <person name="Sassera D."/>
            <person name="Lievens P.M."/>
            <person name="Daffonchio D."/>
            <person name="Bandi C."/>
        </authorList>
    </citation>
    <scope>NUCLEOTIDE SEQUENCE [LARGE SCALE GENOMIC DNA]</scope>
    <source>
        <strain evidence="7 8">SF2.1</strain>
    </source>
</reference>
<dbReference type="Pfam" id="PF07992">
    <property type="entry name" value="Pyr_redox_2"/>
    <property type="match status" value="1"/>
</dbReference>